<evidence type="ECO:0000313" key="3">
    <source>
        <dbReference type="Proteomes" id="UP000030645"/>
    </source>
</evidence>
<protein>
    <submittedName>
        <fullName evidence="2">Uncharacterized protein</fullName>
    </submittedName>
</protein>
<feature type="compositionally biased region" description="Polar residues" evidence="1">
    <location>
        <begin position="85"/>
        <end position="97"/>
    </location>
</feature>
<feature type="region of interest" description="Disordered" evidence="1">
    <location>
        <begin position="56"/>
        <end position="99"/>
    </location>
</feature>
<proteinExistence type="predicted"/>
<dbReference type="AlphaFoldDB" id="W9RRS2"/>
<gene>
    <name evidence="2" type="ORF">L484_003959</name>
</gene>
<dbReference type="Proteomes" id="UP000030645">
    <property type="component" value="Unassembled WGS sequence"/>
</dbReference>
<sequence length="161" mass="18038">MVQVRIRFSVPAFMSILFWEVTVIRNIENTRVDEREDNRVLAATCKETISRPTEAEGSINVLNTDESNDRVRPSSVKVPHMELFSDSQSSDSKNEAPSSPLEEIFVPSELVMNLQLDSAPPGDVKRHNLLQVKCGKQAGAFACLLDEDVKSSVGELWILMY</sequence>
<name>W9RRS2_9ROSA</name>
<keyword evidence="3" id="KW-1185">Reference proteome</keyword>
<accession>W9RRS2</accession>
<organism evidence="2 3">
    <name type="scientific">Morus notabilis</name>
    <dbReference type="NCBI Taxonomy" id="981085"/>
    <lineage>
        <taxon>Eukaryota</taxon>
        <taxon>Viridiplantae</taxon>
        <taxon>Streptophyta</taxon>
        <taxon>Embryophyta</taxon>
        <taxon>Tracheophyta</taxon>
        <taxon>Spermatophyta</taxon>
        <taxon>Magnoliopsida</taxon>
        <taxon>eudicotyledons</taxon>
        <taxon>Gunneridae</taxon>
        <taxon>Pentapetalae</taxon>
        <taxon>rosids</taxon>
        <taxon>fabids</taxon>
        <taxon>Rosales</taxon>
        <taxon>Moraceae</taxon>
        <taxon>Moreae</taxon>
        <taxon>Morus</taxon>
    </lineage>
</organism>
<evidence type="ECO:0000256" key="1">
    <source>
        <dbReference type="SAM" id="MobiDB-lite"/>
    </source>
</evidence>
<reference evidence="3" key="1">
    <citation type="submission" date="2013-01" db="EMBL/GenBank/DDBJ databases">
        <title>Draft Genome Sequence of a Mulberry Tree, Morus notabilis C.K. Schneid.</title>
        <authorList>
            <person name="He N."/>
            <person name="Zhao S."/>
        </authorList>
    </citation>
    <scope>NUCLEOTIDE SEQUENCE</scope>
</reference>
<dbReference type="EMBL" id="KE345090">
    <property type="protein sequence ID" value="EXB93687.1"/>
    <property type="molecule type" value="Genomic_DNA"/>
</dbReference>
<evidence type="ECO:0000313" key="2">
    <source>
        <dbReference type="EMBL" id="EXB93687.1"/>
    </source>
</evidence>